<dbReference type="AlphaFoldDB" id="A0A1H1AH80"/>
<dbReference type="GO" id="GO:0016758">
    <property type="term" value="F:hexosyltransferase activity"/>
    <property type="evidence" value="ECO:0007669"/>
    <property type="project" value="UniProtKB-ARBA"/>
</dbReference>
<keyword evidence="3" id="KW-1185">Reference proteome</keyword>
<dbReference type="Proteomes" id="UP000183053">
    <property type="component" value="Unassembled WGS sequence"/>
</dbReference>
<dbReference type="InterPro" id="IPR010610">
    <property type="entry name" value="EryCIII-like_C"/>
</dbReference>
<dbReference type="PANTHER" id="PTHR48050">
    <property type="entry name" value="STEROL 3-BETA-GLUCOSYLTRANSFERASE"/>
    <property type="match status" value="1"/>
</dbReference>
<evidence type="ECO:0000313" key="3">
    <source>
        <dbReference type="Proteomes" id="UP000183053"/>
    </source>
</evidence>
<dbReference type="Gene3D" id="3.40.50.2000">
    <property type="entry name" value="Glycogen Phosphorylase B"/>
    <property type="match status" value="2"/>
</dbReference>
<dbReference type="FunFam" id="3.40.50.2000:FF:000009">
    <property type="entry name" value="Sterol 3-beta-glucosyltransferase UGT80A2"/>
    <property type="match status" value="1"/>
</dbReference>
<accession>A0A1H1AH80</accession>
<sequence>MRIAIACMGSRGDISPLLAVARIFADRGDAVKIGCTVESQEYVRSYGFEPHVLTTLNLKEFLQSPQGQKKFFGASTTTQLRELGKLADSHGDEFDDRFAEFCQDVDCVISTRILEEQAAVITHRENTPLVMLEYFPGDVHSAVPNPLLEPRLQDFTARIPAILPLTYRIFNVGWALSIFTKTVALARRAGYPRRIINPRSVLDGRDILRVEAFGRALVPPRSRSDVRQPRIGFIRIGGRPASRAERDAQVDAWLAQDERPVVYVGFGSMPVVDFDTVVDGLAEILARDGIRVLAVPGWSPSTREDIVATPDLLVVPDVDHDRVFARCAALVYHGGAGTTAIAAASGRPSLICSQAFDQHFWGRRIEAAGAGAVLPRRRMTARTIADGVLGLIRDQRIVDGARATGARAAADLDGREEFVAAFDAFLAEVGDARAATPDR</sequence>
<dbReference type="Pfam" id="PF06722">
    <property type="entry name" value="EryCIII-like_C"/>
    <property type="match status" value="1"/>
</dbReference>
<gene>
    <name evidence="2" type="ORF">SAMN04489765_0222</name>
</gene>
<dbReference type="CDD" id="cd03784">
    <property type="entry name" value="GT1_Gtf-like"/>
    <property type="match status" value="1"/>
</dbReference>
<dbReference type="GO" id="GO:0017000">
    <property type="term" value="P:antibiotic biosynthetic process"/>
    <property type="evidence" value="ECO:0007669"/>
    <property type="project" value="UniProtKB-ARBA"/>
</dbReference>
<proteinExistence type="predicted"/>
<dbReference type="InterPro" id="IPR002213">
    <property type="entry name" value="UDP_glucos_trans"/>
</dbReference>
<organism evidence="2 3">
    <name type="scientific">Tsukamurella pulmonis</name>
    <dbReference type="NCBI Taxonomy" id="47312"/>
    <lineage>
        <taxon>Bacteria</taxon>
        <taxon>Bacillati</taxon>
        <taxon>Actinomycetota</taxon>
        <taxon>Actinomycetes</taxon>
        <taxon>Mycobacteriales</taxon>
        <taxon>Tsukamurellaceae</taxon>
        <taxon>Tsukamurella</taxon>
    </lineage>
</organism>
<dbReference type="STRING" id="47312.SAMN04489765_0222"/>
<dbReference type="EMBL" id="FNLF01000002">
    <property type="protein sequence ID" value="SDQ38980.1"/>
    <property type="molecule type" value="Genomic_DNA"/>
</dbReference>
<dbReference type="GO" id="GO:0008194">
    <property type="term" value="F:UDP-glycosyltransferase activity"/>
    <property type="evidence" value="ECO:0007669"/>
    <property type="project" value="InterPro"/>
</dbReference>
<dbReference type="PANTHER" id="PTHR48050:SF13">
    <property type="entry name" value="STEROL 3-BETA-GLUCOSYLTRANSFERASE UGT80A2"/>
    <property type="match status" value="1"/>
</dbReference>
<evidence type="ECO:0000259" key="1">
    <source>
        <dbReference type="Pfam" id="PF06722"/>
    </source>
</evidence>
<name>A0A1H1AH80_9ACTN</name>
<dbReference type="InterPro" id="IPR050426">
    <property type="entry name" value="Glycosyltransferase_28"/>
</dbReference>
<feature type="domain" description="Erythromycin biosynthesis protein CIII-like C-terminal" evidence="1">
    <location>
        <begin position="303"/>
        <end position="407"/>
    </location>
</feature>
<dbReference type="SUPFAM" id="SSF53756">
    <property type="entry name" value="UDP-Glycosyltransferase/glycogen phosphorylase"/>
    <property type="match status" value="1"/>
</dbReference>
<reference evidence="3" key="1">
    <citation type="submission" date="2016-10" db="EMBL/GenBank/DDBJ databases">
        <authorList>
            <person name="Varghese N."/>
            <person name="Submissions S."/>
        </authorList>
    </citation>
    <scope>NUCLEOTIDE SEQUENCE [LARGE SCALE GENOMIC DNA]</scope>
    <source>
        <strain evidence="3">DSM 44142</strain>
    </source>
</reference>
<keyword evidence="2" id="KW-0808">Transferase</keyword>
<protein>
    <submittedName>
        <fullName evidence="2">UDP:flavonoid glycosyltransferase YjiC, YdhE family</fullName>
    </submittedName>
</protein>
<evidence type="ECO:0000313" key="2">
    <source>
        <dbReference type="EMBL" id="SDQ38980.1"/>
    </source>
</evidence>